<keyword evidence="2 4" id="KW-0862">Zinc</keyword>
<accession>A0ABV0V341</accession>
<evidence type="ECO:0000256" key="3">
    <source>
        <dbReference type="ARBA" id="ARBA00023038"/>
    </source>
</evidence>
<dbReference type="PROSITE" id="PS50023">
    <property type="entry name" value="LIM_DOMAIN_2"/>
    <property type="match status" value="1"/>
</dbReference>
<evidence type="ECO:0000256" key="2">
    <source>
        <dbReference type="ARBA" id="ARBA00022833"/>
    </source>
</evidence>
<organism evidence="7 8">
    <name type="scientific">Ilyodon furcidens</name>
    <name type="common">goldbreast splitfin</name>
    <dbReference type="NCBI Taxonomy" id="33524"/>
    <lineage>
        <taxon>Eukaryota</taxon>
        <taxon>Metazoa</taxon>
        <taxon>Chordata</taxon>
        <taxon>Craniata</taxon>
        <taxon>Vertebrata</taxon>
        <taxon>Euteleostomi</taxon>
        <taxon>Actinopterygii</taxon>
        <taxon>Neopterygii</taxon>
        <taxon>Teleostei</taxon>
        <taxon>Neoteleostei</taxon>
        <taxon>Acanthomorphata</taxon>
        <taxon>Ovalentaria</taxon>
        <taxon>Atherinomorphae</taxon>
        <taxon>Cyprinodontiformes</taxon>
        <taxon>Goodeidae</taxon>
        <taxon>Ilyodon</taxon>
    </lineage>
</organism>
<comment type="caution">
    <text evidence="7">The sequence shown here is derived from an EMBL/GenBank/DDBJ whole genome shotgun (WGS) entry which is preliminary data.</text>
</comment>
<dbReference type="Gene3D" id="2.10.110.10">
    <property type="entry name" value="Cysteine Rich Protein"/>
    <property type="match status" value="1"/>
</dbReference>
<feature type="compositionally biased region" description="Polar residues" evidence="5">
    <location>
        <begin position="333"/>
        <end position="348"/>
    </location>
</feature>
<proteinExistence type="predicted"/>
<feature type="compositionally biased region" description="Low complexity" evidence="5">
    <location>
        <begin position="218"/>
        <end position="230"/>
    </location>
</feature>
<feature type="region of interest" description="Disordered" evidence="5">
    <location>
        <begin position="101"/>
        <end position="260"/>
    </location>
</feature>
<name>A0ABV0V341_9TELE</name>
<feature type="compositionally biased region" description="Low complexity" evidence="5">
    <location>
        <begin position="412"/>
        <end position="427"/>
    </location>
</feature>
<feature type="compositionally biased region" description="Polar residues" evidence="5">
    <location>
        <begin position="125"/>
        <end position="135"/>
    </location>
</feature>
<feature type="compositionally biased region" description="Low complexity" evidence="5">
    <location>
        <begin position="13"/>
        <end position="26"/>
    </location>
</feature>
<dbReference type="PANTHER" id="PTHR15468:SF12">
    <property type="match status" value="1"/>
</dbReference>
<protein>
    <recommendedName>
        <fullName evidence="6">LIM zinc-binding domain-containing protein</fullName>
    </recommendedName>
</protein>
<evidence type="ECO:0000256" key="4">
    <source>
        <dbReference type="PROSITE-ProRule" id="PRU00125"/>
    </source>
</evidence>
<feature type="region of interest" description="Disordered" evidence="5">
    <location>
        <begin position="307"/>
        <end position="427"/>
    </location>
</feature>
<dbReference type="SMART" id="SM00132">
    <property type="entry name" value="LIM"/>
    <property type="match status" value="1"/>
</dbReference>
<feature type="compositionally biased region" description="Low complexity" evidence="5">
    <location>
        <begin position="251"/>
        <end position="260"/>
    </location>
</feature>
<dbReference type="InterPro" id="IPR052621">
    <property type="entry name" value="Cell_Prolif/Cornif_Regul"/>
</dbReference>
<dbReference type="EMBL" id="JAHRIQ010093145">
    <property type="protein sequence ID" value="MEQ2251075.1"/>
    <property type="molecule type" value="Genomic_DNA"/>
</dbReference>
<feature type="compositionally biased region" description="Polar residues" evidence="5">
    <location>
        <begin position="207"/>
        <end position="217"/>
    </location>
</feature>
<evidence type="ECO:0000313" key="7">
    <source>
        <dbReference type="EMBL" id="MEQ2251075.1"/>
    </source>
</evidence>
<dbReference type="InterPro" id="IPR001781">
    <property type="entry name" value="Znf_LIM"/>
</dbReference>
<dbReference type="PANTHER" id="PTHR15468">
    <property type="entry name" value="ZNF185"/>
    <property type="match status" value="1"/>
</dbReference>
<feature type="compositionally biased region" description="Low complexity" evidence="5">
    <location>
        <begin position="155"/>
        <end position="194"/>
    </location>
</feature>
<dbReference type="PROSITE" id="PS00478">
    <property type="entry name" value="LIM_DOMAIN_1"/>
    <property type="match status" value="1"/>
</dbReference>
<feature type="compositionally biased region" description="Low complexity" evidence="5">
    <location>
        <begin position="374"/>
        <end position="388"/>
    </location>
</feature>
<evidence type="ECO:0000313" key="8">
    <source>
        <dbReference type="Proteomes" id="UP001482620"/>
    </source>
</evidence>
<feature type="compositionally biased region" description="Polar residues" evidence="5">
    <location>
        <begin position="309"/>
        <end position="323"/>
    </location>
</feature>
<sequence length="564" mass="61805">MALTFLFGLGPATRSNPTTRTSPTSPDRTRRCQVPHSSGPLVAPDNRASRIIQALKPLHHVKPVIESSAEVKIQNELLPIIQDPDEPVDQDPNFGKTVLGKVKTSETAVSSSEPLPEKAAKPRGSSVQALTQRFSGSREDLKTMTPSYYSKRNSSGKTETSSTTKTTTVTHGGTTEMTTTTTTTQSVKSPVTKSATKTDTFMDRVKASSQGSQYVNYSPTKTTKPTITSTKDVDNQLNNSPTPSSVKDDSSTTNSKTTVTTTETVTVKDSTDAKAKDKLYDILLPDAITSPVSTSTIKSKTIIVESSKDSQNQLNDSLIPNSTKDMDKDRKTVPSSETVTVKSSYNVDNTKKTTTTTTNTSSTPVDDLYDSLLPKSITSPVSSSTTVKETIKVSSRKEEESPPTPSTTRNLSYSSYPDDTSYTHSSSYSSEYKTYSYSKPDSSYEYSSLKSPSLYSSTSYKSSSLSDDILSDPIYSKSSTKSVYKSPDRPVLEKDLCTSCRKPFTDDAKMVLDDMKIRCHATCFKCDVCNGSLGNMKAGDSMWIYKRMVHCENCFEITRDKWRR</sequence>
<keyword evidence="8" id="KW-1185">Reference proteome</keyword>
<evidence type="ECO:0000259" key="6">
    <source>
        <dbReference type="PROSITE" id="PS50023"/>
    </source>
</evidence>
<dbReference type="Proteomes" id="UP001482620">
    <property type="component" value="Unassembled WGS sequence"/>
</dbReference>
<evidence type="ECO:0000256" key="1">
    <source>
        <dbReference type="ARBA" id="ARBA00022723"/>
    </source>
</evidence>
<feature type="compositionally biased region" description="Low complexity" evidence="5">
    <location>
        <begin position="352"/>
        <end position="363"/>
    </location>
</feature>
<dbReference type="CDD" id="cd08368">
    <property type="entry name" value="LIM"/>
    <property type="match status" value="1"/>
</dbReference>
<gene>
    <name evidence="7" type="ORF">ILYODFUR_007232</name>
</gene>
<reference evidence="7 8" key="1">
    <citation type="submission" date="2021-06" db="EMBL/GenBank/DDBJ databases">
        <authorList>
            <person name="Palmer J.M."/>
        </authorList>
    </citation>
    <scope>NUCLEOTIDE SEQUENCE [LARGE SCALE GENOMIC DNA]</scope>
    <source>
        <strain evidence="8">if_2019</strain>
        <tissue evidence="7">Muscle</tissue>
    </source>
</reference>
<feature type="domain" description="LIM zinc-binding" evidence="6">
    <location>
        <begin position="495"/>
        <end position="561"/>
    </location>
</feature>
<keyword evidence="3 4" id="KW-0440">LIM domain</keyword>
<feature type="region of interest" description="Disordered" evidence="5">
    <location>
        <begin position="1"/>
        <end position="44"/>
    </location>
</feature>
<feature type="compositionally biased region" description="Basic and acidic residues" evidence="5">
    <location>
        <begin position="389"/>
        <end position="400"/>
    </location>
</feature>
<keyword evidence="1 4" id="KW-0479">Metal-binding</keyword>
<feature type="compositionally biased region" description="Polar residues" evidence="5">
    <location>
        <begin position="144"/>
        <end position="153"/>
    </location>
</feature>
<evidence type="ECO:0000256" key="5">
    <source>
        <dbReference type="SAM" id="MobiDB-lite"/>
    </source>
</evidence>